<dbReference type="Proteomes" id="UP000714915">
    <property type="component" value="Unassembled WGS sequence"/>
</dbReference>
<sequence>MNLNYKTVEYYDKVYKDIKGTDVTLEELKLIKSIVNKKAKLLDVACGTGRHLIPLVKLGYQVTGIDSSRGMIQVLNKKLKAHTANPTASIVNQNFYKFKKSEKFDVIYLMWNAFNEIALTKKDATKLLSKSKSMLNKNGKILINIDNVNNLHLPNINGTLIVHEKNMQYRSDWKVKSFVRKTNTTKSIEWIRVYNKDKKIFDEKALIKQRWWSLSEIRSMAKMLDLKTKTVRLKSNRELYIILSK</sequence>
<dbReference type="InterPro" id="IPR050723">
    <property type="entry name" value="CFA/CMAS"/>
</dbReference>
<dbReference type="PANTHER" id="PTHR43667:SF2">
    <property type="entry name" value="FATTY ACID C-METHYL TRANSFERASE"/>
    <property type="match status" value="1"/>
</dbReference>
<dbReference type="EMBL" id="JAGQLF010000058">
    <property type="protein sequence ID" value="MCA9387167.1"/>
    <property type="molecule type" value="Genomic_DNA"/>
</dbReference>
<dbReference type="GO" id="GO:0008168">
    <property type="term" value="F:methyltransferase activity"/>
    <property type="evidence" value="ECO:0007669"/>
    <property type="project" value="UniProtKB-KW"/>
</dbReference>
<proteinExistence type="predicted"/>
<reference evidence="2" key="2">
    <citation type="journal article" date="2021" name="Microbiome">
        <title>Successional dynamics and alternative stable states in a saline activated sludge microbial community over 9 years.</title>
        <authorList>
            <person name="Wang Y."/>
            <person name="Ye J."/>
            <person name="Ju F."/>
            <person name="Liu L."/>
            <person name="Boyd J.A."/>
            <person name="Deng Y."/>
            <person name="Parks D.H."/>
            <person name="Jiang X."/>
            <person name="Yin X."/>
            <person name="Woodcroft B.J."/>
            <person name="Tyson G.W."/>
            <person name="Hugenholtz P."/>
            <person name="Polz M.F."/>
            <person name="Zhang T."/>
        </authorList>
    </citation>
    <scope>NUCLEOTIDE SEQUENCE</scope>
    <source>
        <strain evidence="2">HKST-UBA09</strain>
    </source>
</reference>
<dbReference type="InterPro" id="IPR029063">
    <property type="entry name" value="SAM-dependent_MTases_sf"/>
</dbReference>
<keyword evidence="2" id="KW-0489">Methyltransferase</keyword>
<dbReference type="Gene3D" id="2.20.25.110">
    <property type="entry name" value="S-adenosyl-L-methionine-dependent methyltransferases"/>
    <property type="match status" value="1"/>
</dbReference>
<dbReference type="Gene3D" id="3.40.50.150">
    <property type="entry name" value="Vaccinia Virus protein VP39"/>
    <property type="match status" value="1"/>
</dbReference>
<feature type="domain" description="Methyltransferase" evidence="1">
    <location>
        <begin position="42"/>
        <end position="139"/>
    </location>
</feature>
<accession>A0A955LAJ1</accession>
<protein>
    <submittedName>
        <fullName evidence="2">Class I SAM-dependent methyltransferase</fullName>
    </submittedName>
</protein>
<name>A0A955LAJ1_9BACT</name>
<gene>
    <name evidence="2" type="ORF">KC669_03990</name>
</gene>
<reference evidence="2" key="1">
    <citation type="submission" date="2020-04" db="EMBL/GenBank/DDBJ databases">
        <authorList>
            <person name="Zhang T."/>
        </authorList>
    </citation>
    <scope>NUCLEOTIDE SEQUENCE</scope>
    <source>
        <strain evidence="2">HKST-UBA09</strain>
    </source>
</reference>
<dbReference type="CDD" id="cd02440">
    <property type="entry name" value="AdoMet_MTases"/>
    <property type="match status" value="1"/>
</dbReference>
<comment type="caution">
    <text evidence="2">The sequence shown here is derived from an EMBL/GenBank/DDBJ whole genome shotgun (WGS) entry which is preliminary data.</text>
</comment>
<organism evidence="2 3">
    <name type="scientific">Candidatus Dojkabacteria bacterium</name>
    <dbReference type="NCBI Taxonomy" id="2099670"/>
    <lineage>
        <taxon>Bacteria</taxon>
        <taxon>Candidatus Dojkabacteria</taxon>
    </lineage>
</organism>
<evidence type="ECO:0000313" key="3">
    <source>
        <dbReference type="Proteomes" id="UP000714915"/>
    </source>
</evidence>
<dbReference type="PANTHER" id="PTHR43667">
    <property type="entry name" value="CYCLOPROPANE-FATTY-ACYL-PHOSPHOLIPID SYNTHASE"/>
    <property type="match status" value="1"/>
</dbReference>
<dbReference type="GO" id="GO:0032259">
    <property type="term" value="P:methylation"/>
    <property type="evidence" value="ECO:0007669"/>
    <property type="project" value="UniProtKB-KW"/>
</dbReference>
<dbReference type="InterPro" id="IPR041698">
    <property type="entry name" value="Methyltransf_25"/>
</dbReference>
<dbReference type="Pfam" id="PF13649">
    <property type="entry name" value="Methyltransf_25"/>
    <property type="match status" value="1"/>
</dbReference>
<keyword evidence="2" id="KW-0808">Transferase</keyword>
<dbReference type="AlphaFoldDB" id="A0A955LAJ1"/>
<evidence type="ECO:0000259" key="1">
    <source>
        <dbReference type="Pfam" id="PF13649"/>
    </source>
</evidence>
<dbReference type="SUPFAM" id="SSF53335">
    <property type="entry name" value="S-adenosyl-L-methionine-dependent methyltransferases"/>
    <property type="match status" value="1"/>
</dbReference>
<evidence type="ECO:0000313" key="2">
    <source>
        <dbReference type="EMBL" id="MCA9387167.1"/>
    </source>
</evidence>